<dbReference type="PROSITE" id="PS50845">
    <property type="entry name" value="RETICULON"/>
    <property type="match status" value="1"/>
</dbReference>
<name>A0ABR4QIK3_9CEST</name>
<keyword evidence="4 6" id="KW-1133">Transmembrane helix</keyword>
<gene>
    <name evidence="8" type="ORF">TcWFU_008504</name>
</gene>
<evidence type="ECO:0000256" key="1">
    <source>
        <dbReference type="ARBA" id="ARBA00004477"/>
    </source>
</evidence>
<evidence type="ECO:0000256" key="5">
    <source>
        <dbReference type="ARBA" id="ARBA00023136"/>
    </source>
</evidence>
<evidence type="ECO:0000256" key="4">
    <source>
        <dbReference type="ARBA" id="ARBA00022989"/>
    </source>
</evidence>
<evidence type="ECO:0000256" key="3">
    <source>
        <dbReference type="ARBA" id="ARBA00022824"/>
    </source>
</evidence>
<comment type="subcellular location">
    <subcellularLocation>
        <location evidence="1 6">Endoplasmic reticulum membrane</location>
        <topology evidence="1 6">Multi-pass membrane protein</topology>
    </subcellularLocation>
</comment>
<keyword evidence="2 6" id="KW-0812">Transmembrane</keyword>
<dbReference type="PANTHER" id="PTHR45799:SF2">
    <property type="entry name" value="RETICULON-LIKE PROTEIN"/>
    <property type="match status" value="1"/>
</dbReference>
<evidence type="ECO:0000256" key="2">
    <source>
        <dbReference type="ARBA" id="ARBA00022692"/>
    </source>
</evidence>
<sequence>MSVVIDDDGPTVTDLDAPVNFTEQPINMQSDSSNYGSSSLEFIIPSKQQQQQQAVVDVCTEHNIKPSHHTTEADFRATAATRRLNMPEIEAIFLDLIYWKNPQTSALVFALIFTFELGLLVCSVISVVSNFFLLLLLGSALLRVYYRVIGIPEANPLCYFSTCDFRLSPATSSHLAQIITTRVNKLIHATLDLFLLRHIGNSARFGVLLYGLTYIGARFNFLTLCIWTTVVAFGAPKLVDRYKTEINGFTKRLFGNGQKLVRGMWKFTVELFAREKSK</sequence>
<feature type="transmembrane region" description="Helical" evidence="6">
    <location>
        <begin position="106"/>
        <end position="137"/>
    </location>
</feature>
<evidence type="ECO:0000313" key="8">
    <source>
        <dbReference type="EMBL" id="KAL5109337.1"/>
    </source>
</evidence>
<dbReference type="Proteomes" id="UP001651158">
    <property type="component" value="Unassembled WGS sequence"/>
</dbReference>
<dbReference type="Pfam" id="PF02453">
    <property type="entry name" value="Reticulon"/>
    <property type="match status" value="1"/>
</dbReference>
<accession>A0ABR4QIK3</accession>
<dbReference type="InterPro" id="IPR003388">
    <property type="entry name" value="Reticulon"/>
</dbReference>
<comment type="caution">
    <text evidence="8">The sequence shown here is derived from an EMBL/GenBank/DDBJ whole genome shotgun (WGS) entry which is preliminary data.</text>
</comment>
<dbReference type="EMBL" id="JAKROA010000003">
    <property type="protein sequence ID" value="KAL5109337.1"/>
    <property type="molecule type" value="Genomic_DNA"/>
</dbReference>
<reference evidence="8 9" key="1">
    <citation type="journal article" date="2022" name="Front. Cell. Infect. Microbiol.">
        <title>The Genomes of Two Strains of Taenia crassiceps the Animal Model for the Study of Human Cysticercosis.</title>
        <authorList>
            <person name="Bobes R.J."/>
            <person name="Estrada K."/>
            <person name="Rios-Valencia D.G."/>
            <person name="Calderon-Gallegos A."/>
            <person name="de la Torre P."/>
            <person name="Carrero J.C."/>
            <person name="Sanchez-Flores A."/>
            <person name="Laclette J.P."/>
        </authorList>
    </citation>
    <scope>NUCLEOTIDE SEQUENCE [LARGE SCALE GENOMIC DNA]</scope>
    <source>
        <strain evidence="8">WFUcys</strain>
    </source>
</reference>
<organism evidence="8 9">
    <name type="scientific">Taenia crassiceps</name>
    <dbReference type="NCBI Taxonomy" id="6207"/>
    <lineage>
        <taxon>Eukaryota</taxon>
        <taxon>Metazoa</taxon>
        <taxon>Spiralia</taxon>
        <taxon>Lophotrochozoa</taxon>
        <taxon>Platyhelminthes</taxon>
        <taxon>Cestoda</taxon>
        <taxon>Eucestoda</taxon>
        <taxon>Cyclophyllidea</taxon>
        <taxon>Taeniidae</taxon>
        <taxon>Taenia</taxon>
    </lineage>
</organism>
<proteinExistence type="predicted"/>
<protein>
    <recommendedName>
        <fullName evidence="6">Reticulon-like protein</fullName>
    </recommendedName>
</protein>
<keyword evidence="9" id="KW-1185">Reference proteome</keyword>
<evidence type="ECO:0000259" key="7">
    <source>
        <dbReference type="PROSITE" id="PS50845"/>
    </source>
</evidence>
<keyword evidence="3 6" id="KW-0256">Endoplasmic reticulum</keyword>
<evidence type="ECO:0000313" key="9">
    <source>
        <dbReference type="Proteomes" id="UP001651158"/>
    </source>
</evidence>
<keyword evidence="5 6" id="KW-0472">Membrane</keyword>
<evidence type="ECO:0000256" key="6">
    <source>
        <dbReference type="RuleBase" id="RU363132"/>
    </source>
</evidence>
<feature type="domain" description="Reticulon" evidence="7">
    <location>
        <begin position="93"/>
        <end position="266"/>
    </location>
</feature>
<dbReference type="PANTHER" id="PTHR45799">
    <property type="entry name" value="RETICULON-LIKE PROTEIN"/>
    <property type="match status" value="1"/>
</dbReference>
<feature type="transmembrane region" description="Helical" evidence="6">
    <location>
        <begin position="207"/>
        <end position="233"/>
    </location>
</feature>
<dbReference type="InterPro" id="IPR046964">
    <property type="entry name" value="RTN1-4"/>
</dbReference>